<proteinExistence type="predicted"/>
<dbReference type="AlphaFoldDB" id="A0A8J4V149"/>
<accession>A0A8J4V149</accession>
<dbReference type="OrthoDB" id="18734at2759"/>
<reference evidence="1" key="1">
    <citation type="submission" date="2020-01" db="EMBL/GenBank/DDBJ databases">
        <title>Development of genomics and gene disruption for Polysphondylium violaceum indicates a role for the polyketide synthase stlB in stalk morphogenesis.</title>
        <authorList>
            <person name="Narita B."/>
            <person name="Kawabe Y."/>
            <person name="Kin K."/>
            <person name="Saito T."/>
            <person name="Gibbs R."/>
            <person name="Kuspa A."/>
            <person name="Muzny D."/>
            <person name="Queller D."/>
            <person name="Richards S."/>
            <person name="Strassman J."/>
            <person name="Sucgang R."/>
            <person name="Worley K."/>
            <person name="Schaap P."/>
        </authorList>
    </citation>
    <scope>NUCLEOTIDE SEQUENCE</scope>
    <source>
        <strain evidence="1">QSvi11</strain>
    </source>
</reference>
<evidence type="ECO:0000313" key="2">
    <source>
        <dbReference type="Proteomes" id="UP000695562"/>
    </source>
</evidence>
<gene>
    <name evidence="1" type="ORF">CYY_002008</name>
</gene>
<keyword evidence="2" id="KW-1185">Reference proteome</keyword>
<dbReference type="EMBL" id="AJWJ01000052">
    <property type="protein sequence ID" value="KAF2076695.1"/>
    <property type="molecule type" value="Genomic_DNA"/>
</dbReference>
<comment type="caution">
    <text evidence="1">The sequence shown here is derived from an EMBL/GenBank/DDBJ whole genome shotgun (WGS) entry which is preliminary data.</text>
</comment>
<protein>
    <submittedName>
        <fullName evidence="1">Uncharacterized protein</fullName>
    </submittedName>
</protein>
<evidence type="ECO:0000313" key="1">
    <source>
        <dbReference type="EMBL" id="KAF2076695.1"/>
    </source>
</evidence>
<organism evidence="1 2">
    <name type="scientific">Polysphondylium violaceum</name>
    <dbReference type="NCBI Taxonomy" id="133409"/>
    <lineage>
        <taxon>Eukaryota</taxon>
        <taxon>Amoebozoa</taxon>
        <taxon>Evosea</taxon>
        <taxon>Eumycetozoa</taxon>
        <taxon>Dictyostelia</taxon>
        <taxon>Dictyosteliales</taxon>
        <taxon>Dictyosteliaceae</taxon>
        <taxon>Polysphondylium</taxon>
    </lineage>
</organism>
<dbReference type="Proteomes" id="UP000695562">
    <property type="component" value="Unassembled WGS sequence"/>
</dbReference>
<sequence>MAKDSTKRYTNSTYGFSISYPKKWNMKENISIYLVSFFDKDTTFGLNVVVQDLKELGKTQSELLEISKEQVIAAGAQDVETGKVVIGGHEGNFLQYYAPDIKSKYKQCFFILNGMAYIIIYHAPFSQFRTNLAILEKACETFEIFKAKGFKTVQLKCETKPNKSLSPDFYIQYWYPKVWSVDSANTDSNISSYQDKANSIFFSVRLEPLRTTDTVESFGDILKDTLKNNTNSPLVPTATSLANDDIKAAYYKFTENSNKKQECMTVYTVYKNYGITLNFSVPEKEMIFYNNIFNRIIKTFKISALLLETPVYNRFENLISKYSFHIPSTFSLTEKFSTGGSLIFQDDRFPNFPIFNLTLEDLGRAVTLEEYQSILLEFYNNSISGSRIISQDKSRIDKYKAAKVIMEGVDMELGLPCKVYFKCAVVKRSKGILLNIRVPVNEFPDTLKKSFFIFDSLTFH</sequence>
<dbReference type="Gene3D" id="3.40.1000.10">
    <property type="entry name" value="Mog1/PsbP, alpha/beta/alpha sandwich"/>
    <property type="match status" value="1"/>
</dbReference>
<name>A0A8J4V149_9MYCE</name>